<evidence type="ECO:0000313" key="3">
    <source>
        <dbReference type="Proteomes" id="UP000635726"/>
    </source>
</evidence>
<evidence type="ECO:0000256" key="1">
    <source>
        <dbReference type="SAM" id="MobiDB-lite"/>
    </source>
</evidence>
<evidence type="ECO:0008006" key="4">
    <source>
        <dbReference type="Google" id="ProtNLM"/>
    </source>
</evidence>
<feature type="region of interest" description="Disordered" evidence="1">
    <location>
        <begin position="97"/>
        <end position="134"/>
    </location>
</feature>
<sequence length="175" mass="20064">MSEKFDYSLDYAHLNLREHPELYRVGVGEQGVLLVQPYKSELLPHWRFATPDAARESSERLYGMFLAYLRAGDFVGADMARKFLQMGYTRARRYANHRGGRKYEGPVPEEKRGVSGAHGRPERPRDPEDPVKAESARIFRARWDEAAAHPDYRRLKEEHRARYAGRGEATSGGKG</sequence>
<gene>
    <name evidence="2" type="ORF">GCM10008939_17030</name>
</gene>
<dbReference type="AlphaFoldDB" id="A0A917UPR7"/>
<evidence type="ECO:0000313" key="2">
    <source>
        <dbReference type="EMBL" id="GGJ73302.1"/>
    </source>
</evidence>
<reference evidence="2" key="1">
    <citation type="journal article" date="2014" name="Int. J. Syst. Evol. Microbiol.">
        <title>Complete genome sequence of Corynebacterium casei LMG S-19264T (=DSM 44701T), isolated from a smear-ripened cheese.</title>
        <authorList>
            <consortium name="US DOE Joint Genome Institute (JGI-PGF)"/>
            <person name="Walter F."/>
            <person name="Albersmeier A."/>
            <person name="Kalinowski J."/>
            <person name="Ruckert C."/>
        </authorList>
    </citation>
    <scope>NUCLEOTIDE SEQUENCE</scope>
    <source>
        <strain evidence="2">JCM 14371</strain>
    </source>
</reference>
<dbReference type="InterPro" id="IPR025494">
    <property type="entry name" value="DUF4385"/>
</dbReference>
<dbReference type="Pfam" id="PF14328">
    <property type="entry name" value="DUF4385"/>
    <property type="match status" value="1"/>
</dbReference>
<dbReference type="EMBL" id="BMOE01000004">
    <property type="protein sequence ID" value="GGJ73302.1"/>
    <property type="molecule type" value="Genomic_DNA"/>
</dbReference>
<dbReference type="Proteomes" id="UP000635726">
    <property type="component" value="Unassembled WGS sequence"/>
</dbReference>
<protein>
    <recommendedName>
        <fullName evidence="4">DUF4385 domain-containing protein</fullName>
    </recommendedName>
</protein>
<proteinExistence type="predicted"/>
<feature type="compositionally biased region" description="Basic and acidic residues" evidence="1">
    <location>
        <begin position="101"/>
        <end position="134"/>
    </location>
</feature>
<comment type="caution">
    <text evidence="2">The sequence shown here is derived from an EMBL/GenBank/DDBJ whole genome shotgun (WGS) entry which is preliminary data.</text>
</comment>
<dbReference type="RefSeq" id="WP_188962262.1">
    <property type="nucleotide sequence ID" value="NZ_BMOE01000004.1"/>
</dbReference>
<feature type="compositionally biased region" description="Basic and acidic residues" evidence="1">
    <location>
        <begin position="150"/>
        <end position="161"/>
    </location>
</feature>
<keyword evidence="3" id="KW-1185">Reference proteome</keyword>
<organism evidence="2 3">
    <name type="scientific">Deinococcus aquiradiocola</name>
    <dbReference type="NCBI Taxonomy" id="393059"/>
    <lineage>
        <taxon>Bacteria</taxon>
        <taxon>Thermotogati</taxon>
        <taxon>Deinococcota</taxon>
        <taxon>Deinococci</taxon>
        <taxon>Deinococcales</taxon>
        <taxon>Deinococcaceae</taxon>
        <taxon>Deinococcus</taxon>
    </lineage>
</organism>
<reference evidence="2" key="2">
    <citation type="submission" date="2020-09" db="EMBL/GenBank/DDBJ databases">
        <authorList>
            <person name="Sun Q."/>
            <person name="Ohkuma M."/>
        </authorList>
    </citation>
    <scope>NUCLEOTIDE SEQUENCE</scope>
    <source>
        <strain evidence="2">JCM 14371</strain>
    </source>
</reference>
<accession>A0A917UPR7</accession>
<feature type="region of interest" description="Disordered" evidence="1">
    <location>
        <begin position="150"/>
        <end position="175"/>
    </location>
</feature>
<name>A0A917UPR7_9DEIO</name>